<keyword evidence="3" id="KW-0949">S-adenosyl-L-methionine</keyword>
<dbReference type="OrthoDB" id="3804952at2"/>
<evidence type="ECO:0000313" key="5">
    <source>
        <dbReference type="EMBL" id="SMD26335.1"/>
    </source>
</evidence>
<keyword evidence="2 5" id="KW-0808">Transferase</keyword>
<evidence type="ECO:0000256" key="3">
    <source>
        <dbReference type="ARBA" id="ARBA00022691"/>
    </source>
</evidence>
<dbReference type="InterPro" id="IPR016461">
    <property type="entry name" value="COMT-like"/>
</dbReference>
<dbReference type="InterPro" id="IPR001077">
    <property type="entry name" value="COMT_C"/>
</dbReference>
<evidence type="ECO:0000256" key="1">
    <source>
        <dbReference type="ARBA" id="ARBA00022603"/>
    </source>
</evidence>
<dbReference type="GO" id="GO:0032259">
    <property type="term" value="P:methylation"/>
    <property type="evidence" value="ECO:0007669"/>
    <property type="project" value="UniProtKB-KW"/>
</dbReference>
<proteinExistence type="predicted"/>
<dbReference type="RefSeq" id="WP_084434092.1">
    <property type="nucleotide sequence ID" value="NZ_FWXV01000014.1"/>
</dbReference>
<keyword evidence="1 5" id="KW-0489">Methyltransferase</keyword>
<sequence length="233" mass="25034">METHYQPFSDLVHTARTGETAATHYLGKPMFDWVNESARLTQLQNSAMSGGGKVARGDLLERYELPDGEVVADIGGADGSLLAELLADRPQRRGVLFDLPAVVSDAPVRLSAAGLADRVDVVGGDFFDSVPAADVYVMSVVLHDWDDDSCVRILNNIAASATPGTRLVLIEAVVPEDGQPHFSKLLDLVMLAMLTGRERSESEWRELLAKGGFALDRIVNGSGAMSAIEATRI</sequence>
<name>A0A1W2FWP5_KIBAR</name>
<evidence type="ECO:0000256" key="2">
    <source>
        <dbReference type="ARBA" id="ARBA00022679"/>
    </source>
</evidence>
<feature type="domain" description="O-methyltransferase C-terminal" evidence="4">
    <location>
        <begin position="16"/>
        <end position="213"/>
    </location>
</feature>
<dbReference type="Gene3D" id="3.40.50.150">
    <property type="entry name" value="Vaccinia Virus protein VP39"/>
    <property type="match status" value="1"/>
</dbReference>
<dbReference type="PANTHER" id="PTHR43712:SF2">
    <property type="entry name" value="O-METHYLTRANSFERASE CICE"/>
    <property type="match status" value="1"/>
</dbReference>
<dbReference type="GO" id="GO:0008171">
    <property type="term" value="F:O-methyltransferase activity"/>
    <property type="evidence" value="ECO:0007669"/>
    <property type="project" value="InterPro"/>
</dbReference>
<dbReference type="PROSITE" id="PS51683">
    <property type="entry name" value="SAM_OMT_II"/>
    <property type="match status" value="1"/>
</dbReference>
<organism evidence="5 6">
    <name type="scientific">Kibdelosporangium aridum</name>
    <dbReference type="NCBI Taxonomy" id="2030"/>
    <lineage>
        <taxon>Bacteria</taxon>
        <taxon>Bacillati</taxon>
        <taxon>Actinomycetota</taxon>
        <taxon>Actinomycetes</taxon>
        <taxon>Pseudonocardiales</taxon>
        <taxon>Pseudonocardiaceae</taxon>
        <taxon>Kibdelosporangium</taxon>
    </lineage>
</organism>
<reference evidence="5 6" key="1">
    <citation type="submission" date="2017-04" db="EMBL/GenBank/DDBJ databases">
        <authorList>
            <person name="Afonso C.L."/>
            <person name="Miller P.J."/>
            <person name="Scott M.A."/>
            <person name="Spackman E."/>
            <person name="Goraichik I."/>
            <person name="Dimitrov K.M."/>
            <person name="Suarez D.L."/>
            <person name="Swayne D.E."/>
        </authorList>
    </citation>
    <scope>NUCLEOTIDE SEQUENCE [LARGE SCALE GENOMIC DNA]</scope>
    <source>
        <strain evidence="5 6">DSM 43828</strain>
    </source>
</reference>
<gene>
    <name evidence="5" type="ORF">SAMN05661093_09918</name>
</gene>
<dbReference type="CDD" id="cd02440">
    <property type="entry name" value="AdoMet_MTases"/>
    <property type="match status" value="1"/>
</dbReference>
<dbReference type="AlphaFoldDB" id="A0A1W2FWP5"/>
<dbReference type="Proteomes" id="UP000192674">
    <property type="component" value="Unassembled WGS sequence"/>
</dbReference>
<evidence type="ECO:0000259" key="4">
    <source>
        <dbReference type="Pfam" id="PF00891"/>
    </source>
</evidence>
<dbReference type="Pfam" id="PF00891">
    <property type="entry name" value="Methyltransf_2"/>
    <property type="match status" value="1"/>
</dbReference>
<protein>
    <submittedName>
        <fullName evidence="5">O-methyltransferase</fullName>
    </submittedName>
</protein>
<evidence type="ECO:0000313" key="6">
    <source>
        <dbReference type="Proteomes" id="UP000192674"/>
    </source>
</evidence>
<dbReference type="PANTHER" id="PTHR43712">
    <property type="entry name" value="PUTATIVE (AFU_ORTHOLOGUE AFUA_4G14580)-RELATED"/>
    <property type="match status" value="1"/>
</dbReference>
<keyword evidence="6" id="KW-1185">Reference proteome</keyword>
<dbReference type="EMBL" id="FWXV01000014">
    <property type="protein sequence ID" value="SMD26335.1"/>
    <property type="molecule type" value="Genomic_DNA"/>
</dbReference>
<dbReference type="SUPFAM" id="SSF53335">
    <property type="entry name" value="S-adenosyl-L-methionine-dependent methyltransferases"/>
    <property type="match status" value="1"/>
</dbReference>
<accession>A0A1W2FWP5</accession>
<dbReference type="InterPro" id="IPR029063">
    <property type="entry name" value="SAM-dependent_MTases_sf"/>
</dbReference>